<keyword evidence="1" id="KW-0805">Transcription regulation</keyword>
<dbReference type="Pfam" id="PF17874">
    <property type="entry name" value="TPR_MalT"/>
    <property type="match status" value="1"/>
</dbReference>
<keyword evidence="4" id="KW-0802">TPR repeat</keyword>
<dbReference type="Proteomes" id="UP000521676">
    <property type="component" value="Unassembled WGS sequence"/>
</dbReference>
<dbReference type="PANTHER" id="PTHR44688:SF16">
    <property type="entry name" value="DNA-BINDING TRANSCRIPTIONAL ACTIVATOR DEVR_DOSR"/>
    <property type="match status" value="1"/>
</dbReference>
<dbReference type="EMBL" id="CP128401">
    <property type="protein sequence ID" value="WJW70231.1"/>
    <property type="molecule type" value="Genomic_DNA"/>
</dbReference>
<evidence type="ECO:0000256" key="2">
    <source>
        <dbReference type="ARBA" id="ARBA00023125"/>
    </source>
</evidence>
<dbReference type="InterPro" id="IPR011990">
    <property type="entry name" value="TPR-like_helical_dom_sf"/>
</dbReference>
<dbReference type="CDD" id="cd06170">
    <property type="entry name" value="LuxR_C_like"/>
    <property type="match status" value="1"/>
</dbReference>
<dbReference type="SUPFAM" id="SSF52540">
    <property type="entry name" value="P-loop containing nucleoside triphosphate hydrolases"/>
    <property type="match status" value="1"/>
</dbReference>
<dbReference type="AlphaFoldDB" id="A0A8T7M3Y0"/>
<evidence type="ECO:0000313" key="8">
    <source>
        <dbReference type="Proteomes" id="UP000521676"/>
    </source>
</evidence>
<dbReference type="SMART" id="SM00421">
    <property type="entry name" value="HTH_LUXR"/>
    <property type="match status" value="1"/>
</dbReference>
<dbReference type="InterPro" id="IPR059106">
    <property type="entry name" value="WHD_MalT"/>
</dbReference>
<dbReference type="SUPFAM" id="SSF46894">
    <property type="entry name" value="C-terminal effector domain of the bipartite response regulators"/>
    <property type="match status" value="1"/>
</dbReference>
<dbReference type="PROSITE" id="PS50043">
    <property type="entry name" value="HTH_LUXR_2"/>
    <property type="match status" value="1"/>
</dbReference>
<reference evidence="7" key="2">
    <citation type="journal article" date="2024" name="Nature">
        <title>Anoxygenic phototroph of the Chloroflexota uses a type I reaction centre.</title>
        <authorList>
            <person name="Tsuji J.M."/>
            <person name="Shaw N.A."/>
            <person name="Nagashima S."/>
            <person name="Venkiteswaran J.J."/>
            <person name="Schiff S.L."/>
            <person name="Watanabe T."/>
            <person name="Fukui M."/>
            <person name="Hanada S."/>
            <person name="Tank M."/>
            <person name="Neufeld J.D."/>
        </authorList>
    </citation>
    <scope>NUCLEOTIDE SEQUENCE</scope>
    <source>
        <strain evidence="7">L227-S17</strain>
        <plasmid evidence="7 9">unnamed1</plasmid>
    </source>
</reference>
<dbReference type="PRINTS" id="PR00038">
    <property type="entry name" value="HTHLUXR"/>
</dbReference>
<dbReference type="Proteomes" id="UP001431572">
    <property type="component" value="Plasmid unnamed1"/>
</dbReference>
<evidence type="ECO:0000313" key="9">
    <source>
        <dbReference type="Proteomes" id="UP001431572"/>
    </source>
</evidence>
<organism evidence="6 8">
    <name type="scientific">Candidatus Chlorohelix allophototropha</name>
    <dbReference type="NCBI Taxonomy" id="3003348"/>
    <lineage>
        <taxon>Bacteria</taxon>
        <taxon>Bacillati</taxon>
        <taxon>Chloroflexota</taxon>
        <taxon>Chloroflexia</taxon>
        <taxon>Candidatus Chloroheliales</taxon>
        <taxon>Candidatus Chloroheliaceae</taxon>
        <taxon>Candidatus Chlorohelix</taxon>
    </lineage>
</organism>
<dbReference type="InterPro" id="IPR036388">
    <property type="entry name" value="WH-like_DNA-bd_sf"/>
</dbReference>
<dbReference type="PANTHER" id="PTHR44688">
    <property type="entry name" value="DNA-BINDING TRANSCRIPTIONAL ACTIVATOR DEVR_DOSR"/>
    <property type="match status" value="1"/>
</dbReference>
<geneLocation type="plasmid" evidence="7 9">
    <name>unnamed1</name>
</geneLocation>
<sequence length="902" mass="103303">MNESLSNLLSTKFYAPTLRAGLVLRPRLTKQLAQISHYRLTLICAPAGFGKTTLINEWRTKTNLPLAWLSLDENDNDLVRFWRYFITALQGWKAEVGKQALTLLLSSQPPPLIEVLTELINSLATLENDFILVLDDYHLITNPEIQRGVNFLLEFVPQQLHLVIITRLDPPLLLSRFRSQVQILELRAEELRFLPAEVNTFFEQNLGITLTPEQLKAVETRVEGWVAGLQLVALSLKGRADIPDFLQSFTSSQRYLLDYLLEEVLARQEPELQNFLLETAILERFCSPLVKAVTGREDSETLLEKLEQLNPFIVPLDSEGHWFRYHQLFADLLLSRLRRLKPGRREELAKLAAEWCEQTGMIGEAVNYALAAKQYASAARLVEEVSTQMIERGELVTLRSWINSLPQELHFANPRQIISEAWVLLTEGFGDISKKRLEQAIALLERENDSQQWKPLLQKHAAVLETHLIRLKGDYAEAIALSNQLIEREEETFLKSALLLNLGICHYYRGELPLAREKITEVKKLSQEISNYYILVASTSFLGELFFMEGQFQKTEELLRESLQQVRKHNELLRVNTVTYTRLASLAYERNRLEEALNYAERATRLEKQSKAADPLARALIILARINWALERRQAAYATLDEAEKLTKTYPIARLYFPEVVATRVKLWIMEGRLEEAENWAKTEELESKVNSASLKEFQEEPQFCLLARLYIARGDNENAALLLERLLPEARLQHRMGSMLEILTLQARNLQAQGKTPQACDILEQALILGESSPYVRSFVDEGIAVRPLLLELRKRQFFMVRADYINLLDLALGINSVEPLPEQLRFQPSTTFAPIKAEALSTRELEVLRLVAAGVSTDDIARKLVISVATVRKHLKNIYEKLDVHSRIQAVALARELHLL</sequence>
<name>A0A8T7M3Y0_9CHLR</name>
<accession>A0A8T7M3Y0</accession>
<keyword evidence="7" id="KW-0614">Plasmid</keyword>
<keyword evidence="9" id="KW-1185">Reference proteome</keyword>
<dbReference type="InterPro" id="IPR000792">
    <property type="entry name" value="Tscrpt_reg_LuxR_C"/>
</dbReference>
<feature type="repeat" description="TPR" evidence="4">
    <location>
        <begin position="577"/>
        <end position="610"/>
    </location>
</feature>
<dbReference type="EMBL" id="JACATZ010000001">
    <property type="protein sequence ID" value="NWJ46782.1"/>
    <property type="molecule type" value="Genomic_DNA"/>
</dbReference>
<dbReference type="GO" id="GO:0003677">
    <property type="term" value="F:DNA binding"/>
    <property type="evidence" value="ECO:0007669"/>
    <property type="project" value="UniProtKB-KW"/>
</dbReference>
<feature type="domain" description="HTH luxR-type" evidence="5">
    <location>
        <begin position="835"/>
        <end position="900"/>
    </location>
</feature>
<gene>
    <name evidence="6" type="ORF">HXX08_12960</name>
    <name evidence="7" type="ORF">OZ401_004752</name>
</gene>
<dbReference type="Gene3D" id="3.40.50.300">
    <property type="entry name" value="P-loop containing nucleotide triphosphate hydrolases"/>
    <property type="match status" value="1"/>
</dbReference>
<dbReference type="InterPro" id="IPR019734">
    <property type="entry name" value="TPR_rpt"/>
</dbReference>
<evidence type="ECO:0000313" key="7">
    <source>
        <dbReference type="EMBL" id="WJW70231.1"/>
    </source>
</evidence>
<protein>
    <submittedName>
        <fullName evidence="7">LuxR C-terminal-related transcriptional regulator</fullName>
    </submittedName>
</protein>
<dbReference type="PROSITE" id="PS00622">
    <property type="entry name" value="HTH_LUXR_1"/>
    <property type="match status" value="1"/>
</dbReference>
<evidence type="ECO:0000256" key="1">
    <source>
        <dbReference type="ARBA" id="ARBA00023015"/>
    </source>
</evidence>
<reference evidence="6 8" key="1">
    <citation type="submission" date="2020-06" db="EMBL/GenBank/DDBJ databases">
        <title>Anoxygenic phototrophic Chloroflexota member uses a Type I reaction center.</title>
        <authorList>
            <person name="Tsuji J.M."/>
            <person name="Shaw N.A."/>
            <person name="Nagashima S."/>
            <person name="Venkiteswaran J."/>
            <person name="Schiff S.L."/>
            <person name="Hanada S."/>
            <person name="Tank M."/>
            <person name="Neufeld J.D."/>
        </authorList>
    </citation>
    <scope>NUCLEOTIDE SEQUENCE [LARGE SCALE GENOMIC DNA]</scope>
    <source>
        <strain evidence="6">L227-S17</strain>
    </source>
</reference>
<dbReference type="GO" id="GO:0006355">
    <property type="term" value="P:regulation of DNA-templated transcription"/>
    <property type="evidence" value="ECO:0007669"/>
    <property type="project" value="InterPro"/>
</dbReference>
<dbReference type="InterPro" id="IPR016032">
    <property type="entry name" value="Sig_transdc_resp-reg_C-effctor"/>
</dbReference>
<evidence type="ECO:0000256" key="4">
    <source>
        <dbReference type="PROSITE-ProRule" id="PRU00339"/>
    </source>
</evidence>
<evidence type="ECO:0000259" key="5">
    <source>
        <dbReference type="PROSITE" id="PS50043"/>
    </source>
</evidence>
<dbReference type="InterPro" id="IPR041617">
    <property type="entry name" value="TPR_MalT"/>
</dbReference>
<dbReference type="InterPro" id="IPR027417">
    <property type="entry name" value="P-loop_NTPase"/>
</dbReference>
<dbReference type="SMART" id="SM00028">
    <property type="entry name" value="TPR"/>
    <property type="match status" value="5"/>
</dbReference>
<evidence type="ECO:0000313" key="6">
    <source>
        <dbReference type="EMBL" id="NWJ46782.1"/>
    </source>
</evidence>
<dbReference type="SUPFAM" id="SSF48452">
    <property type="entry name" value="TPR-like"/>
    <property type="match status" value="1"/>
</dbReference>
<dbReference type="Gene3D" id="1.25.40.10">
    <property type="entry name" value="Tetratricopeptide repeat domain"/>
    <property type="match status" value="1"/>
</dbReference>
<dbReference type="RefSeq" id="WP_341472107.1">
    <property type="nucleotide sequence ID" value="NZ_CP128401.1"/>
</dbReference>
<keyword evidence="3" id="KW-0804">Transcription</keyword>
<dbReference type="Pfam" id="PF25873">
    <property type="entry name" value="WHD_MalT"/>
    <property type="match status" value="1"/>
</dbReference>
<dbReference type="Gene3D" id="1.10.10.10">
    <property type="entry name" value="Winged helix-like DNA-binding domain superfamily/Winged helix DNA-binding domain"/>
    <property type="match status" value="1"/>
</dbReference>
<proteinExistence type="predicted"/>
<dbReference type="PROSITE" id="PS50005">
    <property type="entry name" value="TPR"/>
    <property type="match status" value="1"/>
</dbReference>
<keyword evidence="2" id="KW-0238">DNA-binding</keyword>
<dbReference type="Pfam" id="PF00196">
    <property type="entry name" value="GerE"/>
    <property type="match status" value="1"/>
</dbReference>
<evidence type="ECO:0000256" key="3">
    <source>
        <dbReference type="ARBA" id="ARBA00023163"/>
    </source>
</evidence>